<dbReference type="Pfam" id="PF19808">
    <property type="entry name" value="DUF6291"/>
    <property type="match status" value="1"/>
</dbReference>
<comment type="caution">
    <text evidence="2">The sequence shown here is derived from an EMBL/GenBank/DDBJ whole genome shotgun (WGS) entry which is preliminary data.</text>
</comment>
<accession>A0ABT1BYQ9</accession>
<gene>
    <name evidence="2" type="ORF">NG821_06865</name>
</gene>
<dbReference type="InterPro" id="IPR046258">
    <property type="entry name" value="DUF6291"/>
</dbReference>
<evidence type="ECO:0000313" key="2">
    <source>
        <dbReference type="EMBL" id="MCO6025562.1"/>
    </source>
</evidence>
<dbReference type="RefSeq" id="WP_252760920.1">
    <property type="nucleotide sequence ID" value="NZ_JAMXLY010000021.1"/>
</dbReference>
<dbReference type="Proteomes" id="UP001204015">
    <property type="component" value="Unassembled WGS sequence"/>
</dbReference>
<organism evidence="2 3">
    <name type="scientific">Segatella cerevisiae</name>
    <dbReference type="NCBI Taxonomy" id="2053716"/>
    <lineage>
        <taxon>Bacteria</taxon>
        <taxon>Pseudomonadati</taxon>
        <taxon>Bacteroidota</taxon>
        <taxon>Bacteroidia</taxon>
        <taxon>Bacteroidales</taxon>
        <taxon>Prevotellaceae</taxon>
        <taxon>Segatella</taxon>
    </lineage>
</organism>
<name>A0ABT1BYQ9_9BACT</name>
<feature type="domain" description="DUF6291" evidence="1">
    <location>
        <begin position="8"/>
        <end position="82"/>
    </location>
</feature>
<keyword evidence="3" id="KW-1185">Reference proteome</keyword>
<reference evidence="2 3" key="1">
    <citation type="submission" date="2022-06" db="EMBL/GenBank/DDBJ databases">
        <title>A taxonomic note on the genus Prevotella: Description of four novel genera and emended description of the genera Hallella and Xylanibacter.</title>
        <authorList>
            <person name="Hitch T.C.A."/>
        </authorList>
    </citation>
    <scope>NUCLEOTIDE SEQUENCE [LARGE SCALE GENOMIC DNA]</scope>
    <source>
        <strain evidence="2 3">DSM 100619</strain>
    </source>
</reference>
<evidence type="ECO:0000259" key="1">
    <source>
        <dbReference type="Pfam" id="PF19808"/>
    </source>
</evidence>
<sequence>MGKDMKGFMLFTDQKEAICCLDDVEAGTLFKALYRYAADGQQPEFKVRALMSLFCMIRAQIDRSQSTYEKRCKANRANALKRQVVKLSQGKTTVTQRLQSQTTVSDGVLSLDKNKDKSKKSINEEASASIITKASNEEYSFDTVWQMYGKSVGNVVTLREKWNRLPDTDKANIIQYVPQYVALRSDVQFRKNFDNFLTQRIWETEPIRNNNMKVGIVLQDNDPNKYKNDETW</sequence>
<protein>
    <submittedName>
        <fullName evidence="2">DUF6291 domain-containing protein</fullName>
    </submittedName>
</protein>
<proteinExistence type="predicted"/>
<evidence type="ECO:0000313" key="3">
    <source>
        <dbReference type="Proteomes" id="UP001204015"/>
    </source>
</evidence>
<dbReference type="EMBL" id="JAMXLY010000021">
    <property type="protein sequence ID" value="MCO6025562.1"/>
    <property type="molecule type" value="Genomic_DNA"/>
</dbReference>